<reference evidence="1" key="1">
    <citation type="journal article" date="2017" name="Appl. Environ. Microbiol.">
        <title>Molecular characterization of an Endozoicomonas-like organism causing infection in king scallop Pecten maximus L.</title>
        <authorList>
            <person name="Cano I."/>
            <person name="van Aerle R."/>
            <person name="Ross S."/>
            <person name="Verner-Jeffreys D.W."/>
            <person name="Paley R.K."/>
            <person name="Rimmer G."/>
            <person name="Ryder D."/>
            <person name="Hooper P."/>
            <person name="Stone D."/>
            <person name="Feist S.W."/>
        </authorList>
    </citation>
    <scope>NUCLEOTIDE SEQUENCE</scope>
</reference>
<dbReference type="AlphaFoldDB" id="A0A2H9T271"/>
<sequence length="32" mass="3757">MAKKRPRHSDDFHKILIDENTNICLASMKKSE</sequence>
<protein>
    <submittedName>
        <fullName evidence="1">Uncharacterized protein</fullName>
    </submittedName>
</protein>
<dbReference type="EMBL" id="NSIT01000814">
    <property type="protein sequence ID" value="PJE77304.1"/>
    <property type="molecule type" value="Genomic_DNA"/>
</dbReference>
<organism evidence="1">
    <name type="scientific">invertebrate metagenome</name>
    <dbReference type="NCBI Taxonomy" id="1711999"/>
    <lineage>
        <taxon>unclassified sequences</taxon>
        <taxon>metagenomes</taxon>
        <taxon>organismal metagenomes</taxon>
    </lineage>
</organism>
<accession>A0A2H9T271</accession>
<evidence type="ECO:0000313" key="1">
    <source>
        <dbReference type="EMBL" id="PJE77304.1"/>
    </source>
</evidence>
<name>A0A2H9T271_9ZZZZ</name>
<gene>
    <name evidence="1" type="ORF">CI610_03780</name>
</gene>
<comment type="caution">
    <text evidence="1">The sequence shown here is derived from an EMBL/GenBank/DDBJ whole genome shotgun (WGS) entry which is preliminary data.</text>
</comment>
<proteinExistence type="predicted"/>